<evidence type="ECO:0000259" key="3">
    <source>
        <dbReference type="Pfam" id="PF13873"/>
    </source>
</evidence>
<dbReference type="PANTHER" id="PTHR21632:SF4">
    <property type="entry name" value="REGULATORY PROTEIN ZESTE"/>
    <property type="match status" value="1"/>
</dbReference>
<dbReference type="Pfam" id="PF13873">
    <property type="entry name" value="Myb_DNA-bind_5"/>
    <property type="match status" value="1"/>
</dbReference>
<evidence type="ECO:0000313" key="5">
    <source>
        <dbReference type="Proteomes" id="UP001152795"/>
    </source>
</evidence>
<dbReference type="AlphaFoldDB" id="A0A7D9IA72"/>
<evidence type="ECO:0000313" key="4">
    <source>
        <dbReference type="EMBL" id="CAB4000943.1"/>
    </source>
</evidence>
<sequence length="199" mass="22500">MAEARQYFSQLEKSLLTELVRKHKYLLENKKNDYKTIQQKNKTWEALSEQFNSQSGVTKRDSKQLKKCWENVKARAKKQLAKVEKREVKLTGGGPSTTKPDDEAAAVASIIPAQIDSLSNMFDDDNFEIEIDCDDDETDLEATTTGTKNAPDENELPPSVFDAAALTPSLTKISQISAAQARFWTCKPSSMKQRWSSWF</sequence>
<feature type="domain" description="Myb/SANT-like DNA-binding" evidence="3">
    <location>
        <begin position="6"/>
        <end position="82"/>
    </location>
</feature>
<dbReference type="InterPro" id="IPR028002">
    <property type="entry name" value="Myb_DNA-bind_5"/>
</dbReference>
<evidence type="ECO:0000256" key="2">
    <source>
        <dbReference type="ARBA" id="ARBA00021372"/>
    </source>
</evidence>
<name>A0A7D9IA72_PARCT</name>
<organism evidence="4 5">
    <name type="scientific">Paramuricea clavata</name>
    <name type="common">Red gorgonian</name>
    <name type="synonym">Violescent sea-whip</name>
    <dbReference type="NCBI Taxonomy" id="317549"/>
    <lineage>
        <taxon>Eukaryota</taxon>
        <taxon>Metazoa</taxon>
        <taxon>Cnidaria</taxon>
        <taxon>Anthozoa</taxon>
        <taxon>Octocorallia</taxon>
        <taxon>Malacalcyonacea</taxon>
        <taxon>Plexauridae</taxon>
        <taxon>Paramuricea</taxon>
    </lineage>
</organism>
<evidence type="ECO:0000256" key="1">
    <source>
        <dbReference type="ARBA" id="ARBA00007954"/>
    </source>
</evidence>
<dbReference type="OrthoDB" id="3066195at2759"/>
<dbReference type="EMBL" id="CACRXK020003965">
    <property type="protein sequence ID" value="CAB4000943.1"/>
    <property type="molecule type" value="Genomic_DNA"/>
</dbReference>
<comment type="similarity">
    <text evidence="1">Belongs to the MSANTD3 family.</text>
</comment>
<protein>
    <recommendedName>
        <fullName evidence="2">Myb/SANT-like DNA-binding domain-containing protein 3</fullName>
    </recommendedName>
</protein>
<keyword evidence="5" id="KW-1185">Reference proteome</keyword>
<dbReference type="Proteomes" id="UP001152795">
    <property type="component" value="Unassembled WGS sequence"/>
</dbReference>
<proteinExistence type="inferred from homology"/>
<comment type="caution">
    <text evidence="4">The sequence shown here is derived from an EMBL/GenBank/DDBJ whole genome shotgun (WGS) entry which is preliminary data.</text>
</comment>
<gene>
    <name evidence="4" type="ORF">PACLA_8A082107</name>
</gene>
<accession>A0A7D9IA72</accession>
<dbReference type="PANTHER" id="PTHR21632">
    <property type="entry name" value="REGULATORY PROTEIN ZESTE"/>
    <property type="match status" value="1"/>
</dbReference>
<reference evidence="4" key="1">
    <citation type="submission" date="2020-04" db="EMBL/GenBank/DDBJ databases">
        <authorList>
            <person name="Alioto T."/>
            <person name="Alioto T."/>
            <person name="Gomez Garrido J."/>
        </authorList>
    </citation>
    <scope>NUCLEOTIDE SEQUENCE</scope>
    <source>
        <strain evidence="4">A484AB</strain>
    </source>
</reference>